<sequence length="212" mass="23262">MERSTGMAAANSGELAVLNLYFVSVIIALLICAMCHSERALKLGKALELQGLVLMIWGATVPLIYHAFICDPDLRARYLTVTCSAALFCTFLNFQPSFSKARLQPFRILGFGFLSLSLFIPVIHSLAAYGLAVQTRRLALQWIVYTLICHTFCAAAFATDFPEKFFPRTFDILGASHQISHIMLLASAITYAFALAQQFDFVHGAAAACPVV</sequence>
<evidence type="ECO:0000313" key="9">
    <source>
        <dbReference type="Proteomes" id="UP001174691"/>
    </source>
</evidence>
<dbReference type="GO" id="GO:0006882">
    <property type="term" value="P:intracellular zinc ion homeostasis"/>
    <property type="evidence" value="ECO:0007669"/>
    <property type="project" value="TreeGrafter"/>
</dbReference>
<evidence type="ECO:0000256" key="5">
    <source>
        <dbReference type="ARBA" id="ARBA00023136"/>
    </source>
</evidence>
<evidence type="ECO:0000256" key="1">
    <source>
        <dbReference type="ARBA" id="ARBA00004141"/>
    </source>
</evidence>
<evidence type="ECO:0000256" key="6">
    <source>
        <dbReference type="PIRSR" id="PIRSR604254-1"/>
    </source>
</evidence>
<dbReference type="GO" id="GO:0016020">
    <property type="term" value="C:membrane"/>
    <property type="evidence" value="ECO:0007669"/>
    <property type="project" value="UniProtKB-SubCell"/>
</dbReference>
<keyword evidence="5 7" id="KW-0472">Membrane</keyword>
<feature type="binding site" evidence="6">
    <location>
        <position position="181"/>
    </location>
    <ligand>
        <name>Zn(2+)</name>
        <dbReference type="ChEBI" id="CHEBI:29105"/>
    </ligand>
</feature>
<name>A0AA38RK39_9PEZI</name>
<comment type="similarity">
    <text evidence="2">Belongs to the ADIPOR family.</text>
</comment>
<feature type="transmembrane region" description="Helical" evidence="7">
    <location>
        <begin position="138"/>
        <end position="158"/>
    </location>
</feature>
<keyword evidence="6" id="KW-0862">Zinc</keyword>
<organism evidence="8 9">
    <name type="scientific">Coniochaeta hoffmannii</name>
    <dbReference type="NCBI Taxonomy" id="91930"/>
    <lineage>
        <taxon>Eukaryota</taxon>
        <taxon>Fungi</taxon>
        <taxon>Dikarya</taxon>
        <taxon>Ascomycota</taxon>
        <taxon>Pezizomycotina</taxon>
        <taxon>Sordariomycetes</taxon>
        <taxon>Sordariomycetidae</taxon>
        <taxon>Coniochaetales</taxon>
        <taxon>Coniochaetaceae</taxon>
        <taxon>Coniochaeta</taxon>
    </lineage>
</organism>
<evidence type="ECO:0000313" key="8">
    <source>
        <dbReference type="EMBL" id="KAJ9132509.1"/>
    </source>
</evidence>
<keyword evidence="3 7" id="KW-0812">Transmembrane</keyword>
<keyword evidence="9" id="KW-1185">Reference proteome</keyword>
<comment type="subcellular location">
    <subcellularLocation>
        <location evidence="1">Membrane</location>
        <topology evidence="1">Multi-pass membrane protein</topology>
    </subcellularLocation>
</comment>
<evidence type="ECO:0000256" key="2">
    <source>
        <dbReference type="ARBA" id="ARBA00007018"/>
    </source>
</evidence>
<dbReference type="PANTHER" id="PTHR20855:SF52">
    <property type="entry name" value="ADIPONECTIN RECEPTOR PROTEIN"/>
    <property type="match status" value="1"/>
</dbReference>
<feature type="binding site" evidence="6">
    <location>
        <position position="177"/>
    </location>
    <ligand>
        <name>Zn(2+)</name>
        <dbReference type="ChEBI" id="CHEBI:29105"/>
    </ligand>
</feature>
<keyword evidence="4 7" id="KW-1133">Transmembrane helix</keyword>
<evidence type="ECO:0000256" key="7">
    <source>
        <dbReference type="SAM" id="Phobius"/>
    </source>
</evidence>
<reference evidence="8" key="1">
    <citation type="submission" date="2022-07" db="EMBL/GenBank/DDBJ databases">
        <title>Fungi with potential for degradation of polypropylene.</title>
        <authorList>
            <person name="Gostincar C."/>
        </authorList>
    </citation>
    <scope>NUCLEOTIDE SEQUENCE</scope>
    <source>
        <strain evidence="8">EXF-13287</strain>
    </source>
</reference>
<evidence type="ECO:0000256" key="3">
    <source>
        <dbReference type="ARBA" id="ARBA00022692"/>
    </source>
</evidence>
<dbReference type="Pfam" id="PF03006">
    <property type="entry name" value="HlyIII"/>
    <property type="match status" value="1"/>
</dbReference>
<gene>
    <name evidence="8" type="ORF">NKR19_g9282</name>
</gene>
<feature type="transmembrane region" description="Helical" evidence="7">
    <location>
        <begin position="20"/>
        <end position="37"/>
    </location>
</feature>
<dbReference type="EMBL" id="JANBVN010000215">
    <property type="protein sequence ID" value="KAJ9132509.1"/>
    <property type="molecule type" value="Genomic_DNA"/>
</dbReference>
<keyword evidence="6" id="KW-0479">Metal-binding</keyword>
<evidence type="ECO:0000256" key="4">
    <source>
        <dbReference type="ARBA" id="ARBA00022989"/>
    </source>
</evidence>
<dbReference type="AlphaFoldDB" id="A0AA38RK39"/>
<proteinExistence type="inferred from homology"/>
<protein>
    <submittedName>
        <fullName evidence="8">Hemolysin-III channel protein-like protein Izh2</fullName>
    </submittedName>
</protein>
<feature type="transmembrane region" description="Helical" evidence="7">
    <location>
        <begin position="75"/>
        <end position="94"/>
    </location>
</feature>
<feature type="transmembrane region" description="Helical" evidence="7">
    <location>
        <begin position="49"/>
        <end position="69"/>
    </location>
</feature>
<dbReference type="GO" id="GO:0046872">
    <property type="term" value="F:metal ion binding"/>
    <property type="evidence" value="ECO:0007669"/>
    <property type="project" value="UniProtKB-KW"/>
</dbReference>
<feature type="transmembrane region" description="Helical" evidence="7">
    <location>
        <begin position="179"/>
        <end position="196"/>
    </location>
</feature>
<feature type="transmembrane region" description="Helical" evidence="7">
    <location>
        <begin position="106"/>
        <end position="132"/>
    </location>
</feature>
<dbReference type="Proteomes" id="UP001174691">
    <property type="component" value="Unassembled WGS sequence"/>
</dbReference>
<comment type="caution">
    <text evidence="8">The sequence shown here is derived from an EMBL/GenBank/DDBJ whole genome shotgun (WGS) entry which is preliminary data.</text>
</comment>
<accession>A0AA38RK39</accession>
<dbReference type="InterPro" id="IPR004254">
    <property type="entry name" value="AdipoR/HlyIII-related"/>
</dbReference>
<dbReference type="PANTHER" id="PTHR20855">
    <property type="entry name" value="ADIPOR/PROGESTIN RECEPTOR-RELATED"/>
    <property type="match status" value="1"/>
</dbReference>
<dbReference type="GO" id="GO:0038023">
    <property type="term" value="F:signaling receptor activity"/>
    <property type="evidence" value="ECO:0007669"/>
    <property type="project" value="TreeGrafter"/>
</dbReference>